<evidence type="ECO:0000313" key="3">
    <source>
        <dbReference type="Proteomes" id="UP000774570"/>
    </source>
</evidence>
<reference evidence="2 3" key="1">
    <citation type="submission" date="2021-07" db="EMBL/GenBank/DDBJ databases">
        <title>Actinomadura sp. PM05-2 isolated from lichen.</title>
        <authorList>
            <person name="Somphong A."/>
            <person name="Phongsopitanun W."/>
            <person name="Tanasupawat S."/>
            <person name="Peongsungnone V."/>
        </authorList>
    </citation>
    <scope>NUCLEOTIDE SEQUENCE [LARGE SCALE GENOMIC DNA]</scope>
    <source>
        <strain evidence="2 3">PM05-2</strain>
    </source>
</reference>
<organism evidence="2 3">
    <name type="scientific">Actinomadura parmotrematis</name>
    <dbReference type="NCBI Taxonomy" id="2864039"/>
    <lineage>
        <taxon>Bacteria</taxon>
        <taxon>Bacillati</taxon>
        <taxon>Actinomycetota</taxon>
        <taxon>Actinomycetes</taxon>
        <taxon>Streptosporangiales</taxon>
        <taxon>Thermomonosporaceae</taxon>
        <taxon>Actinomadura</taxon>
    </lineage>
</organism>
<keyword evidence="3" id="KW-1185">Reference proteome</keyword>
<comment type="caution">
    <text evidence="2">The sequence shown here is derived from an EMBL/GenBank/DDBJ whole genome shotgun (WGS) entry which is preliminary data.</text>
</comment>
<evidence type="ECO:0000256" key="1">
    <source>
        <dbReference type="SAM" id="Phobius"/>
    </source>
</evidence>
<keyword evidence="1" id="KW-1133">Transmembrane helix</keyword>
<keyword evidence="1" id="KW-0812">Transmembrane</keyword>
<keyword evidence="1" id="KW-0472">Membrane</keyword>
<dbReference type="EMBL" id="JAIBOA010000009">
    <property type="protein sequence ID" value="MBW8483989.1"/>
    <property type="molecule type" value="Genomic_DNA"/>
</dbReference>
<feature type="transmembrane region" description="Helical" evidence="1">
    <location>
        <begin position="71"/>
        <end position="90"/>
    </location>
</feature>
<feature type="transmembrane region" description="Helical" evidence="1">
    <location>
        <begin position="96"/>
        <end position="115"/>
    </location>
</feature>
<accession>A0ABS7FUA2</accession>
<proteinExistence type="predicted"/>
<evidence type="ECO:0000313" key="2">
    <source>
        <dbReference type="EMBL" id="MBW8483989.1"/>
    </source>
</evidence>
<sequence length="125" mass="13366">MNDAFGTVDKYVKLFGAIGAVVLATVAAMALTGHEATAFMWIRGMILFAASFLLHRYTVRAARGSDRALDRLRTLATILPIAIVGVDLVPGLCPPWYAVLQGLSALALVGVAVLTRRPALRSTRD</sequence>
<feature type="transmembrane region" description="Helical" evidence="1">
    <location>
        <begin position="38"/>
        <end position="59"/>
    </location>
</feature>
<name>A0ABS7FUA2_9ACTN</name>
<gene>
    <name evidence="2" type="ORF">K1Y72_16500</name>
</gene>
<dbReference type="RefSeq" id="WP_220167216.1">
    <property type="nucleotide sequence ID" value="NZ_JAIBOA010000009.1"/>
</dbReference>
<dbReference type="Proteomes" id="UP000774570">
    <property type="component" value="Unassembled WGS sequence"/>
</dbReference>
<protein>
    <submittedName>
        <fullName evidence="2">Uncharacterized protein</fullName>
    </submittedName>
</protein>
<feature type="transmembrane region" description="Helical" evidence="1">
    <location>
        <begin position="12"/>
        <end position="32"/>
    </location>
</feature>